<dbReference type="GO" id="GO:0005874">
    <property type="term" value="C:microtubule"/>
    <property type="evidence" value="ECO:0007669"/>
    <property type="project" value="UniProtKB-KW"/>
</dbReference>
<evidence type="ECO:0000256" key="2">
    <source>
        <dbReference type="ARBA" id="ARBA00022840"/>
    </source>
</evidence>
<dbReference type="GO" id="GO:0005524">
    <property type="term" value="F:ATP binding"/>
    <property type="evidence" value="ECO:0007669"/>
    <property type="project" value="UniProtKB-UniRule"/>
</dbReference>
<protein>
    <recommendedName>
        <fullName evidence="4">Kinesin-like protein</fullName>
    </recommendedName>
</protein>
<dbReference type="GO" id="GO:0007052">
    <property type="term" value="P:mitotic spindle organization"/>
    <property type="evidence" value="ECO:0007669"/>
    <property type="project" value="TreeGrafter"/>
</dbReference>
<dbReference type="Gene3D" id="3.40.850.10">
    <property type="entry name" value="Kinesin motor domain"/>
    <property type="match status" value="1"/>
</dbReference>
<accession>A0AAD9FRT9</accession>
<evidence type="ECO:0000256" key="1">
    <source>
        <dbReference type="ARBA" id="ARBA00022741"/>
    </source>
</evidence>
<feature type="compositionally biased region" description="Polar residues" evidence="5">
    <location>
        <begin position="437"/>
        <end position="453"/>
    </location>
</feature>
<dbReference type="GO" id="GO:0003777">
    <property type="term" value="F:microtubule motor activity"/>
    <property type="evidence" value="ECO:0007669"/>
    <property type="project" value="InterPro"/>
</dbReference>
<dbReference type="SUPFAM" id="SSF52540">
    <property type="entry name" value="P-loop containing nucleoside triphosphate hydrolases"/>
    <property type="match status" value="1"/>
</dbReference>
<reference evidence="7" key="1">
    <citation type="submission" date="2023-02" db="EMBL/GenBank/DDBJ databases">
        <title>Identification and recombinant expression of a fungal hydrolase from Papiliotrema laurentii that hydrolyzes apple cutin and clears colloidal polyester polyurethane.</title>
        <authorList>
            <consortium name="DOE Joint Genome Institute"/>
            <person name="Roman V.A."/>
            <person name="Bojanowski C."/>
            <person name="Crable B.R."/>
            <person name="Wagner D.N."/>
            <person name="Hung C.S."/>
            <person name="Nadeau L.J."/>
            <person name="Schratz L."/>
            <person name="Haridas S."/>
            <person name="Pangilinan J."/>
            <person name="Lipzen A."/>
            <person name="Na H."/>
            <person name="Yan M."/>
            <person name="Ng V."/>
            <person name="Grigoriev I.V."/>
            <person name="Spatafora J.W."/>
            <person name="Barlow D."/>
            <person name="Biffinger J."/>
            <person name="Kelley-Loughnane N."/>
            <person name="Varaljay V.A."/>
            <person name="Crookes-Goodson W.J."/>
        </authorList>
    </citation>
    <scope>NUCLEOTIDE SEQUENCE</scope>
    <source>
        <strain evidence="7">5307AH</strain>
    </source>
</reference>
<evidence type="ECO:0000313" key="7">
    <source>
        <dbReference type="EMBL" id="KAK1925015.1"/>
    </source>
</evidence>
<dbReference type="GO" id="GO:0051231">
    <property type="term" value="P:spindle elongation"/>
    <property type="evidence" value="ECO:0007669"/>
    <property type="project" value="TreeGrafter"/>
</dbReference>
<dbReference type="InterPro" id="IPR019821">
    <property type="entry name" value="Kinesin_motor_CS"/>
</dbReference>
<dbReference type="InterPro" id="IPR027640">
    <property type="entry name" value="Kinesin-like_fam"/>
</dbReference>
<name>A0AAD9FRT9_PAPLA</name>
<keyword evidence="3 4" id="KW-0505">Motor protein</keyword>
<feature type="domain" description="Kinesin motor" evidence="6">
    <location>
        <begin position="5"/>
        <end position="326"/>
    </location>
</feature>
<dbReference type="Pfam" id="PF00225">
    <property type="entry name" value="Kinesin"/>
    <property type="match status" value="1"/>
</dbReference>
<comment type="caution">
    <text evidence="7">The sequence shown here is derived from an EMBL/GenBank/DDBJ whole genome shotgun (WGS) entry which is preliminary data.</text>
</comment>
<feature type="compositionally biased region" description="Basic and acidic residues" evidence="5">
    <location>
        <begin position="587"/>
        <end position="612"/>
    </location>
</feature>
<dbReference type="PROSITE" id="PS00411">
    <property type="entry name" value="KINESIN_MOTOR_1"/>
    <property type="match status" value="1"/>
</dbReference>
<dbReference type="CDD" id="cd00106">
    <property type="entry name" value="KISc"/>
    <property type="match status" value="1"/>
</dbReference>
<evidence type="ECO:0000313" key="8">
    <source>
        <dbReference type="Proteomes" id="UP001182556"/>
    </source>
</evidence>
<dbReference type="SMART" id="SM00129">
    <property type="entry name" value="KISc"/>
    <property type="match status" value="1"/>
</dbReference>
<feature type="region of interest" description="Disordered" evidence="5">
    <location>
        <begin position="332"/>
        <end position="363"/>
    </location>
</feature>
<organism evidence="7 8">
    <name type="scientific">Papiliotrema laurentii</name>
    <name type="common">Cryptococcus laurentii</name>
    <dbReference type="NCBI Taxonomy" id="5418"/>
    <lineage>
        <taxon>Eukaryota</taxon>
        <taxon>Fungi</taxon>
        <taxon>Dikarya</taxon>
        <taxon>Basidiomycota</taxon>
        <taxon>Agaricomycotina</taxon>
        <taxon>Tremellomycetes</taxon>
        <taxon>Tremellales</taxon>
        <taxon>Rhynchogastremaceae</taxon>
        <taxon>Papiliotrema</taxon>
    </lineage>
</organism>
<evidence type="ECO:0000259" key="6">
    <source>
        <dbReference type="PROSITE" id="PS50067"/>
    </source>
</evidence>
<feature type="region of interest" description="Disordered" evidence="5">
    <location>
        <begin position="580"/>
        <end position="612"/>
    </location>
</feature>
<dbReference type="PANTHER" id="PTHR47969">
    <property type="entry name" value="CHROMOSOME-ASSOCIATED KINESIN KIF4A-RELATED"/>
    <property type="match status" value="1"/>
</dbReference>
<feature type="binding site" evidence="3">
    <location>
        <begin position="85"/>
        <end position="92"/>
    </location>
    <ligand>
        <name>ATP</name>
        <dbReference type="ChEBI" id="CHEBI:30616"/>
    </ligand>
</feature>
<dbReference type="EMBL" id="JAODAN010000004">
    <property type="protein sequence ID" value="KAK1925015.1"/>
    <property type="molecule type" value="Genomic_DNA"/>
</dbReference>
<dbReference type="PROSITE" id="PS50067">
    <property type="entry name" value="KINESIN_MOTOR_2"/>
    <property type="match status" value="1"/>
</dbReference>
<keyword evidence="2 3" id="KW-0067">ATP-binding</keyword>
<evidence type="ECO:0000256" key="4">
    <source>
        <dbReference type="RuleBase" id="RU000394"/>
    </source>
</evidence>
<dbReference type="Proteomes" id="UP001182556">
    <property type="component" value="Unassembled WGS sequence"/>
</dbReference>
<dbReference type="InterPro" id="IPR027417">
    <property type="entry name" value="P-loop_NTPase"/>
</dbReference>
<evidence type="ECO:0000256" key="3">
    <source>
        <dbReference type="PROSITE-ProRule" id="PRU00283"/>
    </source>
</evidence>
<dbReference type="InterPro" id="IPR036961">
    <property type="entry name" value="Kinesin_motor_dom_sf"/>
</dbReference>
<sequence length="612" mass="67198">MAEQLITVYARLRPHKASDGIYLDNGIVVKGPCVTVNNSAKGATHEFRLNGCFGARSTQEDVFKVVQPLVDRALHGENATLFAYGVTGSGKTMTMQGTAQEPGIIPRVARYTLDKAATSSQERVEIVFSYLEILKDELYDLLAGRNNNGTGTKLDIRRDEEGNNVVVGLTCLPVSSFAEFRAVYNETSKLRKTASTKLNSNSSRSHAILTFHVRSYDRAGNLIKEGSIRLCDLAGSENNNLTENDAERLRESAAINKSLTVLGYVIEAINKNAPVVPYRDSKLTRALEDALRGRSLGMLICCLAPGVKFVKEAINSLNFATRARQIVTRSIPPPVAPFRNPSDRRASAPGIRSGSRLSEGPLTMKADGNRQIVRAYRQSLPAARPVTAKGDAAGNSNKENLATSVAPLKPEPGLTEEQVKVLFNDWYEERESKERQTQNSPPAVNVSAPQQNVEAKEEGASLRPHLRQPPKPMDAAQIALLSQDVKDQRGQQLIRLGRKYEQSGDKLNALDCYSHARLYVPHKSKLVDRITELQLYIDGEEGICPHASTERNVFHDGIHSSGIKRSRGFRGDSLATLSQDVEGDAMDGEHEARRVRSRYEGLAEAAEAPRDS</sequence>
<keyword evidence="1 3" id="KW-0547">Nucleotide-binding</keyword>
<comment type="similarity">
    <text evidence="3 4">Belongs to the TRAFAC class myosin-kinesin ATPase superfamily. Kinesin family.</text>
</comment>
<evidence type="ECO:0000256" key="5">
    <source>
        <dbReference type="SAM" id="MobiDB-lite"/>
    </source>
</evidence>
<proteinExistence type="inferred from homology"/>
<keyword evidence="4" id="KW-0493">Microtubule</keyword>
<dbReference type="PRINTS" id="PR00380">
    <property type="entry name" value="KINESINHEAVY"/>
</dbReference>
<dbReference type="GO" id="GO:0005875">
    <property type="term" value="C:microtubule associated complex"/>
    <property type="evidence" value="ECO:0007669"/>
    <property type="project" value="TreeGrafter"/>
</dbReference>
<dbReference type="GO" id="GO:0007018">
    <property type="term" value="P:microtubule-based movement"/>
    <property type="evidence" value="ECO:0007669"/>
    <property type="project" value="InterPro"/>
</dbReference>
<dbReference type="AlphaFoldDB" id="A0AAD9FRT9"/>
<keyword evidence="8" id="KW-1185">Reference proteome</keyword>
<dbReference type="GO" id="GO:0008017">
    <property type="term" value="F:microtubule binding"/>
    <property type="evidence" value="ECO:0007669"/>
    <property type="project" value="InterPro"/>
</dbReference>
<dbReference type="PANTHER" id="PTHR47969:SF9">
    <property type="entry name" value="KINESIN-LIKE PROTEIN"/>
    <property type="match status" value="1"/>
</dbReference>
<feature type="region of interest" description="Disordered" evidence="5">
    <location>
        <begin position="430"/>
        <end position="470"/>
    </location>
</feature>
<gene>
    <name evidence="7" type="ORF">DB88DRAFT_487628</name>
</gene>
<dbReference type="InterPro" id="IPR001752">
    <property type="entry name" value="Kinesin_motor_dom"/>
</dbReference>